<proteinExistence type="predicted"/>
<feature type="signal peptide" evidence="1">
    <location>
        <begin position="1"/>
        <end position="16"/>
    </location>
</feature>
<keyword evidence="3" id="KW-1185">Reference proteome</keyword>
<dbReference type="WBParaSite" id="HPLM_0001315801-mRNA-1">
    <property type="protein sequence ID" value="HPLM_0001315801-mRNA-1"/>
    <property type="gene ID" value="HPLM_0001315801"/>
</dbReference>
<evidence type="ECO:0000313" key="4">
    <source>
        <dbReference type="WBParaSite" id="HPLM_0001315801-mRNA-1"/>
    </source>
</evidence>
<reference evidence="4" key="1">
    <citation type="submission" date="2017-02" db="UniProtKB">
        <authorList>
            <consortium name="WormBaseParasite"/>
        </authorList>
    </citation>
    <scope>IDENTIFICATION</scope>
</reference>
<evidence type="ECO:0000313" key="2">
    <source>
        <dbReference type="EMBL" id="VDO47992.1"/>
    </source>
</evidence>
<evidence type="ECO:0000256" key="1">
    <source>
        <dbReference type="SAM" id="SignalP"/>
    </source>
</evidence>
<evidence type="ECO:0000313" key="3">
    <source>
        <dbReference type="Proteomes" id="UP000268014"/>
    </source>
</evidence>
<name>A0A0N4WP84_HAEPC</name>
<dbReference type="AlphaFoldDB" id="A0A0N4WP84"/>
<accession>A0A0N4WP84</accession>
<protein>
    <submittedName>
        <fullName evidence="4">Secreted protein</fullName>
    </submittedName>
</protein>
<reference evidence="2 3" key="2">
    <citation type="submission" date="2018-11" db="EMBL/GenBank/DDBJ databases">
        <authorList>
            <consortium name="Pathogen Informatics"/>
        </authorList>
    </citation>
    <scope>NUCLEOTIDE SEQUENCE [LARGE SCALE GENOMIC DNA]</scope>
    <source>
        <strain evidence="2 3">MHpl1</strain>
    </source>
</reference>
<dbReference type="Proteomes" id="UP000268014">
    <property type="component" value="Unassembled WGS sequence"/>
</dbReference>
<feature type="chain" id="PRO_5043123881" evidence="1">
    <location>
        <begin position="17"/>
        <end position="34"/>
    </location>
</feature>
<gene>
    <name evidence="2" type="ORF">HPLM_LOCUS13150</name>
</gene>
<dbReference type="EMBL" id="UZAF01018100">
    <property type="protein sequence ID" value="VDO47992.1"/>
    <property type="molecule type" value="Genomic_DNA"/>
</dbReference>
<organism evidence="4">
    <name type="scientific">Haemonchus placei</name>
    <name type="common">Barber's pole worm</name>
    <dbReference type="NCBI Taxonomy" id="6290"/>
    <lineage>
        <taxon>Eukaryota</taxon>
        <taxon>Metazoa</taxon>
        <taxon>Ecdysozoa</taxon>
        <taxon>Nematoda</taxon>
        <taxon>Chromadorea</taxon>
        <taxon>Rhabditida</taxon>
        <taxon>Rhabditina</taxon>
        <taxon>Rhabditomorpha</taxon>
        <taxon>Strongyloidea</taxon>
        <taxon>Trichostrongylidae</taxon>
        <taxon>Haemonchus</taxon>
    </lineage>
</organism>
<keyword evidence="1" id="KW-0732">Signal</keyword>
<sequence>MFILLFFFIGEPSSRCANDEGDTFQSLLVSCTDQ</sequence>